<feature type="transmembrane region" description="Helical" evidence="1">
    <location>
        <begin position="209"/>
        <end position="235"/>
    </location>
</feature>
<keyword evidence="4" id="KW-1185">Reference proteome</keyword>
<keyword evidence="1" id="KW-1133">Transmembrane helix</keyword>
<keyword evidence="1" id="KW-0472">Membrane</keyword>
<comment type="caution">
    <text evidence="3">The sequence shown here is derived from an EMBL/GenBank/DDBJ whole genome shotgun (WGS) entry which is preliminary data.</text>
</comment>
<dbReference type="EC" id="2.7.13.1" evidence="3"/>
<dbReference type="EMBL" id="JAVDPW010000007">
    <property type="protein sequence ID" value="MDR6291644.1"/>
    <property type="molecule type" value="Genomic_DNA"/>
</dbReference>
<dbReference type="InterPro" id="IPR003660">
    <property type="entry name" value="HAMP_dom"/>
</dbReference>
<reference evidence="3 4" key="1">
    <citation type="submission" date="2023-07" db="EMBL/GenBank/DDBJ databases">
        <title>Sorghum-associated microbial communities from plants grown in Nebraska, USA.</title>
        <authorList>
            <person name="Schachtman D."/>
        </authorList>
    </citation>
    <scope>NUCLEOTIDE SEQUENCE [LARGE SCALE GENOMIC DNA]</scope>
    <source>
        <strain evidence="3 4">584</strain>
    </source>
</reference>
<dbReference type="Gene3D" id="6.10.340.10">
    <property type="match status" value="1"/>
</dbReference>
<keyword evidence="3" id="KW-0808">Transferase</keyword>
<gene>
    <name evidence="3" type="ORF">E9232_004178</name>
</gene>
<dbReference type="GO" id="GO:0008256">
    <property type="term" value="F:protein histidine pros-kinase activity"/>
    <property type="evidence" value="ECO:0007669"/>
    <property type="project" value="UniProtKB-EC"/>
</dbReference>
<dbReference type="SUPFAM" id="SSF158472">
    <property type="entry name" value="HAMP domain-like"/>
    <property type="match status" value="1"/>
</dbReference>
<dbReference type="SMART" id="SM00304">
    <property type="entry name" value="HAMP"/>
    <property type="match status" value="1"/>
</dbReference>
<accession>A0ABU1JUG9</accession>
<dbReference type="RefSeq" id="WP_309797042.1">
    <property type="nucleotide sequence ID" value="NZ_JAVDPW010000007.1"/>
</dbReference>
<dbReference type="Pfam" id="PF11845">
    <property type="entry name" value="Tll0287-like"/>
    <property type="match status" value="1"/>
</dbReference>
<dbReference type="Proteomes" id="UP001262410">
    <property type="component" value="Unassembled WGS sequence"/>
</dbReference>
<protein>
    <submittedName>
        <fullName evidence="3">Protein-histidine pros-kinase</fullName>
        <ecNumber evidence="3">2.7.13.1</ecNumber>
    </submittedName>
</protein>
<dbReference type="Pfam" id="PF00672">
    <property type="entry name" value="HAMP"/>
    <property type="match status" value="1"/>
</dbReference>
<feature type="domain" description="HAMP" evidence="2">
    <location>
        <begin position="233"/>
        <end position="286"/>
    </location>
</feature>
<proteinExistence type="predicted"/>
<evidence type="ECO:0000256" key="1">
    <source>
        <dbReference type="SAM" id="Phobius"/>
    </source>
</evidence>
<organism evidence="3 4">
    <name type="scientific">Inquilinus ginsengisoli</name>
    <dbReference type="NCBI Taxonomy" id="363840"/>
    <lineage>
        <taxon>Bacteria</taxon>
        <taxon>Pseudomonadati</taxon>
        <taxon>Pseudomonadota</taxon>
        <taxon>Alphaproteobacteria</taxon>
        <taxon>Rhodospirillales</taxon>
        <taxon>Rhodospirillaceae</taxon>
        <taxon>Inquilinus</taxon>
    </lineage>
</organism>
<dbReference type="InterPro" id="IPR021796">
    <property type="entry name" value="Tll0287-like_dom"/>
</dbReference>
<name>A0ABU1JUG9_9PROT</name>
<keyword evidence="1" id="KW-0812">Transmembrane</keyword>
<sequence>MTLRLKFNLVMLAAFLAGLGLAAIFVNVVSEREARRAVLAEAAAIMGAANATIHYTDTQVSPLLNGQVKTQFLPQSIPFFAAQQIFDQMAKDFPDYAFRQPTTNPTNPADRPVPWEADIIKALAAQPELDHLVTERKTDNGTVLSYSQPIRVTSESCLACHSTPDAAPASMVDIYGRDNGFGWKLGNTVGAQVVSVPERVPLSQARSSLYVIMGGLTIVFAVMLAMLNLMLHFFIIVPVRRISKLADEVSLGNMDVPEFQVSSADEIGSLAVSFNRMRRSLVTAMGMLGD</sequence>
<evidence type="ECO:0000313" key="3">
    <source>
        <dbReference type="EMBL" id="MDR6291644.1"/>
    </source>
</evidence>
<evidence type="ECO:0000313" key="4">
    <source>
        <dbReference type="Proteomes" id="UP001262410"/>
    </source>
</evidence>
<evidence type="ECO:0000259" key="2">
    <source>
        <dbReference type="PROSITE" id="PS50885"/>
    </source>
</evidence>
<dbReference type="PROSITE" id="PS50885">
    <property type="entry name" value="HAMP"/>
    <property type="match status" value="1"/>
</dbReference>
<dbReference type="CDD" id="cd06225">
    <property type="entry name" value="HAMP"/>
    <property type="match status" value="1"/>
</dbReference>